<reference evidence="1" key="1">
    <citation type="journal article" date="2023" name="Insect Mol. Biol.">
        <title>Genome sequencing provides insights into the evolution of gene families encoding plant cell wall-degrading enzymes in longhorned beetles.</title>
        <authorList>
            <person name="Shin N.R."/>
            <person name="Okamura Y."/>
            <person name="Kirsch R."/>
            <person name="Pauchet Y."/>
        </authorList>
    </citation>
    <scope>NUCLEOTIDE SEQUENCE</scope>
    <source>
        <strain evidence="1">AMC_N1</strain>
    </source>
</reference>
<evidence type="ECO:0000313" key="1">
    <source>
        <dbReference type="EMBL" id="KAJ8953526.1"/>
    </source>
</evidence>
<proteinExistence type="predicted"/>
<comment type="caution">
    <text evidence="1">The sequence shown here is derived from an EMBL/GenBank/DDBJ whole genome shotgun (WGS) entry which is preliminary data.</text>
</comment>
<accession>A0AAV8YPS6</accession>
<name>A0AAV8YPS6_9CUCU</name>
<organism evidence="1 2">
    <name type="scientific">Aromia moschata</name>
    <dbReference type="NCBI Taxonomy" id="1265417"/>
    <lineage>
        <taxon>Eukaryota</taxon>
        <taxon>Metazoa</taxon>
        <taxon>Ecdysozoa</taxon>
        <taxon>Arthropoda</taxon>
        <taxon>Hexapoda</taxon>
        <taxon>Insecta</taxon>
        <taxon>Pterygota</taxon>
        <taxon>Neoptera</taxon>
        <taxon>Endopterygota</taxon>
        <taxon>Coleoptera</taxon>
        <taxon>Polyphaga</taxon>
        <taxon>Cucujiformia</taxon>
        <taxon>Chrysomeloidea</taxon>
        <taxon>Cerambycidae</taxon>
        <taxon>Cerambycinae</taxon>
        <taxon>Callichromatini</taxon>
        <taxon>Aromia</taxon>
    </lineage>
</organism>
<gene>
    <name evidence="1" type="ORF">NQ318_023650</name>
</gene>
<sequence>QTGNGQIAKILVTQKHKQVFTTEQKLKLALYIKRSREIMFGLIPVYVKRIAYQCANLGLKIKEQEKTGFPTFCNAIHIYQYGSQRRQV</sequence>
<evidence type="ECO:0000313" key="2">
    <source>
        <dbReference type="Proteomes" id="UP001162162"/>
    </source>
</evidence>
<dbReference type="EMBL" id="JAPWTK010000056">
    <property type="protein sequence ID" value="KAJ8953526.1"/>
    <property type="molecule type" value="Genomic_DNA"/>
</dbReference>
<dbReference type="Proteomes" id="UP001162162">
    <property type="component" value="Unassembled WGS sequence"/>
</dbReference>
<feature type="non-terminal residue" evidence="1">
    <location>
        <position position="1"/>
    </location>
</feature>
<dbReference type="AlphaFoldDB" id="A0AAV8YPS6"/>
<keyword evidence="2" id="KW-1185">Reference proteome</keyword>
<protein>
    <submittedName>
        <fullName evidence="1">Uncharacterized protein</fullName>
    </submittedName>
</protein>